<gene>
    <name evidence="1" type="ORF">BECKLFY1418A_GA0070994_10549</name>
</gene>
<sequence>MKDPIVEEVRQHRMEHTRQFNADLHLICEDLRALEKNLGDRVVELQPKRLRPTTGSRR</sequence>
<protein>
    <submittedName>
        <fullName evidence="1">Uncharacterized protein</fullName>
    </submittedName>
</protein>
<proteinExistence type="predicted"/>
<evidence type="ECO:0000313" key="1">
    <source>
        <dbReference type="EMBL" id="VFJ95945.1"/>
    </source>
</evidence>
<name>A0A450UTY4_9GAMM</name>
<organism evidence="1">
    <name type="scientific">Candidatus Kentrum sp. LFY</name>
    <dbReference type="NCBI Taxonomy" id="2126342"/>
    <lineage>
        <taxon>Bacteria</taxon>
        <taxon>Pseudomonadati</taxon>
        <taxon>Pseudomonadota</taxon>
        <taxon>Gammaproteobacteria</taxon>
        <taxon>Candidatus Kentrum</taxon>
    </lineage>
</organism>
<accession>A0A450UTY4</accession>
<dbReference type="EMBL" id="CAADFH010000054">
    <property type="protein sequence ID" value="VFJ95945.1"/>
    <property type="molecule type" value="Genomic_DNA"/>
</dbReference>
<dbReference type="AlphaFoldDB" id="A0A450UTY4"/>
<reference evidence="1" key="1">
    <citation type="submission" date="2019-02" db="EMBL/GenBank/DDBJ databases">
        <authorList>
            <person name="Gruber-Vodicka R. H."/>
            <person name="Seah K. B. B."/>
        </authorList>
    </citation>
    <scope>NUCLEOTIDE SEQUENCE</scope>
    <source>
        <strain evidence="1">BECK_M6</strain>
    </source>
</reference>